<dbReference type="InterPro" id="IPR012349">
    <property type="entry name" value="Split_barrel_FMN-bd"/>
</dbReference>
<name>A0A7Z8K3Y0_9CELL</name>
<dbReference type="AlphaFoldDB" id="A0A7Z8K3Y0"/>
<reference evidence="1 2" key="1">
    <citation type="submission" date="2019-05" db="EMBL/GenBank/DDBJ databases">
        <title>Genome sequence of Cellulomonas hominis strain CS1.</title>
        <authorList>
            <person name="Belmont J."/>
            <person name="Maclea K.S."/>
        </authorList>
    </citation>
    <scope>NUCLEOTIDE SEQUENCE [LARGE SCALE GENOMIC DNA]</scope>
    <source>
        <strain evidence="1 2">CS1</strain>
    </source>
</reference>
<evidence type="ECO:0000313" key="2">
    <source>
        <dbReference type="Proteomes" id="UP000308121"/>
    </source>
</evidence>
<dbReference type="OrthoDB" id="5180322at2"/>
<dbReference type="Proteomes" id="UP000308121">
    <property type="component" value="Unassembled WGS sequence"/>
</dbReference>
<dbReference type="Pfam" id="PF04075">
    <property type="entry name" value="F420H2_quin_red"/>
    <property type="match status" value="1"/>
</dbReference>
<sequence>MPDRAAVRAALSIDRWSSAAARTIDLTTTGARSGRPRRIEIWFYRAGDDLYLTTTPARRHWYANVQVHPRIVLHLEHGVRADLPATGVVITDPVERERVLREIVEELRHPDNRGGVQAMVGAVDDWISGSPLVRIDLDDRSLLPGDRGGRPSA</sequence>
<proteinExistence type="predicted"/>
<evidence type="ECO:0000313" key="1">
    <source>
        <dbReference type="EMBL" id="TKR27431.1"/>
    </source>
</evidence>
<dbReference type="SUPFAM" id="SSF50475">
    <property type="entry name" value="FMN-binding split barrel"/>
    <property type="match status" value="1"/>
</dbReference>
<dbReference type="GO" id="GO:0016491">
    <property type="term" value="F:oxidoreductase activity"/>
    <property type="evidence" value="ECO:0007669"/>
    <property type="project" value="InterPro"/>
</dbReference>
<dbReference type="InterPro" id="IPR004378">
    <property type="entry name" value="F420H2_quin_Rdtase"/>
</dbReference>
<dbReference type="Gene3D" id="2.30.110.10">
    <property type="entry name" value="Electron Transport, Fmn-binding Protein, Chain A"/>
    <property type="match status" value="1"/>
</dbReference>
<dbReference type="EMBL" id="SZYE01000002">
    <property type="protein sequence ID" value="TKR27431.1"/>
    <property type="molecule type" value="Genomic_DNA"/>
</dbReference>
<gene>
    <name evidence="1" type="ORF">FA014_00595</name>
</gene>
<protein>
    <submittedName>
        <fullName evidence="1">Nitroreductase family deazaflavin-dependent oxidoreductase</fullName>
    </submittedName>
</protein>
<comment type="caution">
    <text evidence="1">The sequence shown here is derived from an EMBL/GenBank/DDBJ whole genome shotgun (WGS) entry which is preliminary data.</text>
</comment>
<organism evidence="1 2">
    <name type="scientific">Cellulomonas hominis</name>
    <dbReference type="NCBI Taxonomy" id="156981"/>
    <lineage>
        <taxon>Bacteria</taxon>
        <taxon>Bacillati</taxon>
        <taxon>Actinomycetota</taxon>
        <taxon>Actinomycetes</taxon>
        <taxon>Micrococcales</taxon>
        <taxon>Cellulomonadaceae</taxon>
        <taxon>Cellulomonas</taxon>
    </lineage>
</organism>
<accession>A0A7Z8K3Y0</accession>